<evidence type="ECO:0000313" key="2">
    <source>
        <dbReference type="EMBL" id="KAJ7372534.1"/>
    </source>
</evidence>
<sequence length="204" mass="22895">MAHFPYSVQEEPLFVIYHIDTILSVTGANLLHSFKEAMTTQAKPTVEGVDNVPSVQENEYEEEETLESVLVGRIPPDPTIFEKCCVSSQGCLLLLYLKQHLKELYGFSDSKCHKYSPSEPTKAYDKTVSRKVGVVFNPEQVLRYVEEPDAVSSHEQLVRDYLEFKCLMMKLDPSEEDSDDSGNNGGRESPTGEAGQVVDLEGKR</sequence>
<evidence type="ECO:0000313" key="3">
    <source>
        <dbReference type="Proteomes" id="UP001163046"/>
    </source>
</evidence>
<dbReference type="OrthoDB" id="418242at2759"/>
<dbReference type="AlphaFoldDB" id="A0A9W9Z3G9"/>
<dbReference type="GO" id="GO:1990414">
    <property type="term" value="P:replication-born double-strand break repair via sister chromatid exchange"/>
    <property type="evidence" value="ECO:0007669"/>
    <property type="project" value="TreeGrafter"/>
</dbReference>
<dbReference type="GO" id="GO:0010468">
    <property type="term" value="P:regulation of gene expression"/>
    <property type="evidence" value="ECO:0007669"/>
    <property type="project" value="InterPro"/>
</dbReference>
<gene>
    <name evidence="2" type="ORF">OS493_019043</name>
</gene>
<dbReference type="GO" id="GO:0140588">
    <property type="term" value="P:chromatin looping"/>
    <property type="evidence" value="ECO:0007669"/>
    <property type="project" value="InterPro"/>
</dbReference>
<dbReference type="PANTHER" id="PTHR21704">
    <property type="entry name" value="NIPPED-B-LIKE PROTEIN DELANGIN SCC2-RELATED"/>
    <property type="match status" value="1"/>
</dbReference>
<dbReference type="GO" id="GO:0061775">
    <property type="term" value="F:cohesin loader activity"/>
    <property type="evidence" value="ECO:0007669"/>
    <property type="project" value="InterPro"/>
</dbReference>
<keyword evidence="3" id="KW-1185">Reference proteome</keyword>
<protein>
    <submittedName>
        <fullName evidence="2">Uncharacterized protein</fullName>
    </submittedName>
</protein>
<name>A0A9W9Z3G9_9CNID</name>
<dbReference type="GO" id="GO:0071169">
    <property type="term" value="P:establishment of protein localization to chromatin"/>
    <property type="evidence" value="ECO:0007669"/>
    <property type="project" value="TreeGrafter"/>
</dbReference>
<organism evidence="2 3">
    <name type="scientific">Desmophyllum pertusum</name>
    <dbReference type="NCBI Taxonomy" id="174260"/>
    <lineage>
        <taxon>Eukaryota</taxon>
        <taxon>Metazoa</taxon>
        <taxon>Cnidaria</taxon>
        <taxon>Anthozoa</taxon>
        <taxon>Hexacorallia</taxon>
        <taxon>Scleractinia</taxon>
        <taxon>Caryophylliina</taxon>
        <taxon>Caryophylliidae</taxon>
        <taxon>Desmophyllum</taxon>
    </lineage>
</organism>
<feature type="region of interest" description="Disordered" evidence="1">
    <location>
        <begin position="173"/>
        <end position="204"/>
    </location>
</feature>
<evidence type="ECO:0000256" key="1">
    <source>
        <dbReference type="SAM" id="MobiDB-lite"/>
    </source>
</evidence>
<dbReference type="GO" id="GO:0034087">
    <property type="term" value="P:establishment of mitotic sister chromatid cohesion"/>
    <property type="evidence" value="ECO:0007669"/>
    <property type="project" value="TreeGrafter"/>
</dbReference>
<dbReference type="InterPro" id="IPR033031">
    <property type="entry name" value="Scc2/Nipped-B"/>
</dbReference>
<dbReference type="EMBL" id="MU826836">
    <property type="protein sequence ID" value="KAJ7372534.1"/>
    <property type="molecule type" value="Genomic_DNA"/>
</dbReference>
<dbReference type="GO" id="GO:0003682">
    <property type="term" value="F:chromatin binding"/>
    <property type="evidence" value="ECO:0007669"/>
    <property type="project" value="TreeGrafter"/>
</dbReference>
<dbReference type="PANTHER" id="PTHR21704:SF18">
    <property type="entry name" value="NIPPED-B-LIKE PROTEIN"/>
    <property type="match status" value="1"/>
</dbReference>
<proteinExistence type="predicted"/>
<comment type="caution">
    <text evidence="2">The sequence shown here is derived from an EMBL/GenBank/DDBJ whole genome shotgun (WGS) entry which is preliminary data.</text>
</comment>
<reference evidence="2" key="1">
    <citation type="submission" date="2023-01" db="EMBL/GenBank/DDBJ databases">
        <title>Genome assembly of the deep-sea coral Lophelia pertusa.</title>
        <authorList>
            <person name="Herrera S."/>
            <person name="Cordes E."/>
        </authorList>
    </citation>
    <scope>NUCLEOTIDE SEQUENCE</scope>
    <source>
        <strain evidence="2">USNM1676648</strain>
        <tissue evidence="2">Polyp</tissue>
    </source>
</reference>
<dbReference type="Proteomes" id="UP001163046">
    <property type="component" value="Unassembled WGS sequence"/>
</dbReference>
<dbReference type="GO" id="GO:0090694">
    <property type="term" value="C:Scc2-Scc4 cohesin loading complex"/>
    <property type="evidence" value="ECO:0007669"/>
    <property type="project" value="TreeGrafter"/>
</dbReference>
<accession>A0A9W9Z3G9</accession>